<dbReference type="InterPro" id="IPR045018">
    <property type="entry name" value="Azg-like"/>
</dbReference>
<evidence type="ECO:0000256" key="1">
    <source>
        <dbReference type="ARBA" id="ARBA00004127"/>
    </source>
</evidence>
<keyword evidence="9" id="KW-1185">Reference proteome</keyword>
<feature type="transmembrane region" description="Helical" evidence="7">
    <location>
        <begin position="421"/>
        <end position="448"/>
    </location>
</feature>
<gene>
    <name evidence="8" type="ORF">VITU9109_14508</name>
</gene>
<feature type="transmembrane region" description="Helical" evidence="7">
    <location>
        <begin position="172"/>
        <end position="193"/>
    </location>
</feature>
<feature type="transmembrane region" description="Helical" evidence="7">
    <location>
        <begin position="125"/>
        <end position="152"/>
    </location>
</feature>
<evidence type="ECO:0000256" key="2">
    <source>
        <dbReference type="ARBA" id="ARBA00005697"/>
    </source>
</evidence>
<evidence type="ECO:0000256" key="4">
    <source>
        <dbReference type="ARBA" id="ARBA00022692"/>
    </source>
</evidence>
<comment type="similarity">
    <text evidence="2">Belongs to the nucleobase:cation symporter-2 (NCS2) (TC 2.A.40) family. Azg-like subfamily.</text>
</comment>
<comment type="caution">
    <text evidence="8">The sequence shown here is derived from an EMBL/GenBank/DDBJ whole genome shotgun (WGS) entry which is preliminary data.</text>
</comment>
<keyword evidence="4 7" id="KW-0812">Transmembrane</keyword>
<dbReference type="InterPro" id="IPR006043">
    <property type="entry name" value="NCS2"/>
</dbReference>
<reference evidence="8 9" key="1">
    <citation type="journal article" date="2012" name="Int. J. Syst. Evol. Microbiol.">
        <title>Vibrio caribbeanicus sp. nov., isolated from the marine sponge Scleritoderma cyanea.</title>
        <authorList>
            <person name="Hoffmann M."/>
            <person name="Monday S.R."/>
            <person name="Allard M.W."/>
            <person name="Strain E.A."/>
            <person name="Whittaker P."/>
            <person name="Naum M."/>
            <person name="McCarthy P.J."/>
            <person name="Lopez J.V."/>
            <person name="Fischer M."/>
            <person name="Brown E.W."/>
        </authorList>
    </citation>
    <scope>NUCLEOTIDE SEQUENCE [LARGE SCALE GENOMIC DNA]</scope>
    <source>
        <strain evidence="8 9">ATCC 19109</strain>
    </source>
</reference>
<feature type="transmembrane region" description="Helical" evidence="7">
    <location>
        <begin position="289"/>
        <end position="311"/>
    </location>
</feature>
<protein>
    <recommendedName>
        <fullName evidence="10">Xanthine/uracil/vitamin C permease</fullName>
    </recommendedName>
</protein>
<name>A0ABN0DDR1_9VIBR</name>
<feature type="transmembrane region" description="Helical" evidence="7">
    <location>
        <begin position="55"/>
        <end position="79"/>
    </location>
</feature>
<feature type="transmembrane region" description="Helical" evidence="7">
    <location>
        <begin position="460"/>
        <end position="477"/>
    </location>
</feature>
<evidence type="ECO:0000256" key="5">
    <source>
        <dbReference type="ARBA" id="ARBA00022989"/>
    </source>
</evidence>
<evidence type="ECO:0000256" key="3">
    <source>
        <dbReference type="ARBA" id="ARBA00022448"/>
    </source>
</evidence>
<evidence type="ECO:0008006" key="10">
    <source>
        <dbReference type="Google" id="ProtNLM"/>
    </source>
</evidence>
<keyword evidence="3" id="KW-0813">Transport</keyword>
<feature type="transmembrane region" description="Helical" evidence="7">
    <location>
        <begin position="365"/>
        <end position="383"/>
    </location>
</feature>
<evidence type="ECO:0000313" key="9">
    <source>
        <dbReference type="Proteomes" id="UP000003836"/>
    </source>
</evidence>
<evidence type="ECO:0000256" key="6">
    <source>
        <dbReference type="ARBA" id="ARBA00023136"/>
    </source>
</evidence>
<feature type="transmembrane region" description="Helical" evidence="7">
    <location>
        <begin position="205"/>
        <end position="223"/>
    </location>
</feature>
<keyword evidence="6 7" id="KW-0472">Membrane</keyword>
<organism evidence="8 9">
    <name type="scientific">Vibrio tubiashii ATCC 19109</name>
    <dbReference type="NCBI Taxonomy" id="1051646"/>
    <lineage>
        <taxon>Bacteria</taxon>
        <taxon>Pseudomonadati</taxon>
        <taxon>Pseudomonadota</taxon>
        <taxon>Gammaproteobacteria</taxon>
        <taxon>Vibrionales</taxon>
        <taxon>Vibrionaceae</taxon>
        <taxon>Vibrio</taxon>
        <taxon>Vibrio oreintalis group</taxon>
    </lineage>
</organism>
<dbReference type="PANTHER" id="PTHR43337:SF1">
    <property type="entry name" value="XANTHINE_URACIL PERMEASE C887.17-RELATED"/>
    <property type="match status" value="1"/>
</dbReference>
<evidence type="ECO:0000313" key="8">
    <source>
        <dbReference type="EMBL" id="EGU52469.1"/>
    </source>
</evidence>
<keyword evidence="5 7" id="KW-1133">Transmembrane helix</keyword>
<feature type="transmembrane region" description="Helical" evidence="7">
    <location>
        <begin position="230"/>
        <end position="250"/>
    </location>
</feature>
<sequence>MRLSLFAALNPFTVYPTCKGFIVSLESTLKAQSQSGVLNSVFKITERKTTLGTELYAGFITFLAMSYILAVNPAILGGIPGMDKGAVFTATALAAAIATFIMGVWGNYPVMLAPGMSMNGFFKGMLLSGSVALVWNEALFGIFLSGVLYLLLSLTNIRKSLIESIPNDLKNAITVSLGLFIAFLGLKNAGIIVENKFVLVGMGNITDPQVIIAYISIFIALGCMVRDIKLATFISFVSAILLTVIADMVMGTSNAPIPEQIVTAPPSMASTFGAVFDFSGLTADKMFDLLFVVVIFLIVDFFDGMSTIVGVGRDAGIIDKDGKVPNARSALVADAGGTVIGSVLGTTSITAFSESGIASSQGAKTGLAAVVVSGLFLVSLFLYPLFSIFSAAMVAPAMVVVGIYMIGRLGQIDWEKKESRIASFFTIMFTVLSFSPANGMAMGFISYAFTMVVAGKGKQVHPVIYALSAIFLAYLLLL</sequence>
<proteinExistence type="inferred from homology"/>
<feature type="transmembrane region" description="Helical" evidence="7">
    <location>
        <begin position="389"/>
        <end position="409"/>
    </location>
</feature>
<dbReference type="PANTHER" id="PTHR43337">
    <property type="entry name" value="XANTHINE/URACIL PERMEASE C887.17-RELATED"/>
    <property type="match status" value="1"/>
</dbReference>
<dbReference type="EMBL" id="AFWI01000166">
    <property type="protein sequence ID" value="EGU52469.1"/>
    <property type="molecule type" value="Genomic_DNA"/>
</dbReference>
<feature type="transmembrane region" description="Helical" evidence="7">
    <location>
        <begin position="86"/>
        <end position="105"/>
    </location>
</feature>
<accession>A0ABN0DDR1</accession>
<dbReference type="Pfam" id="PF00860">
    <property type="entry name" value="Xan_ur_permease"/>
    <property type="match status" value="1"/>
</dbReference>
<evidence type="ECO:0000256" key="7">
    <source>
        <dbReference type="SAM" id="Phobius"/>
    </source>
</evidence>
<dbReference type="Proteomes" id="UP000003836">
    <property type="component" value="Unassembled WGS sequence"/>
</dbReference>
<comment type="subcellular location">
    <subcellularLocation>
        <location evidence="1">Endomembrane system</location>
        <topology evidence="1">Multi-pass membrane protein</topology>
    </subcellularLocation>
</comment>